<comment type="caution">
    <text evidence="4">The sequence shown here is derived from an EMBL/GenBank/DDBJ whole genome shotgun (WGS) entry which is preliminary data.</text>
</comment>
<dbReference type="PANTHER" id="PTHR21363">
    <property type="entry name" value="PREPHENATE DEHYDROGENASE"/>
    <property type="match status" value="1"/>
</dbReference>
<evidence type="ECO:0000313" key="5">
    <source>
        <dbReference type="Proteomes" id="UP000031549"/>
    </source>
</evidence>
<protein>
    <submittedName>
        <fullName evidence="4">Prephenate/arogenate dehydrogenase</fullName>
    </submittedName>
</protein>
<organism evidence="4 5">
    <name type="scientific">Hassallia byssoidea VB512170</name>
    <dbReference type="NCBI Taxonomy" id="1304833"/>
    <lineage>
        <taxon>Bacteria</taxon>
        <taxon>Bacillati</taxon>
        <taxon>Cyanobacteriota</taxon>
        <taxon>Cyanophyceae</taxon>
        <taxon>Nostocales</taxon>
        <taxon>Tolypothrichaceae</taxon>
        <taxon>Hassallia</taxon>
    </lineage>
</organism>
<dbReference type="GO" id="GO:0008977">
    <property type="term" value="F:prephenate dehydrogenase (NAD+) activity"/>
    <property type="evidence" value="ECO:0007669"/>
    <property type="project" value="InterPro"/>
</dbReference>
<dbReference type="GO" id="GO:0070403">
    <property type="term" value="F:NAD+ binding"/>
    <property type="evidence" value="ECO:0007669"/>
    <property type="project" value="InterPro"/>
</dbReference>
<keyword evidence="2" id="KW-0560">Oxidoreductase</keyword>
<dbReference type="GO" id="GO:0004665">
    <property type="term" value="F:prephenate dehydrogenase (NADP+) activity"/>
    <property type="evidence" value="ECO:0007669"/>
    <property type="project" value="InterPro"/>
</dbReference>
<dbReference type="PANTHER" id="PTHR21363:SF0">
    <property type="entry name" value="PREPHENATE DEHYDROGENASE [NADP(+)]"/>
    <property type="match status" value="1"/>
</dbReference>
<sequence>MNIGILGLGLIGGSLGWDLRSQGHHVLGVSRRESTCERAIALGSVSEASVDLSLLSKADVVFICTPLGLIIPKFEELIAYLSPSTIVTDVGSVKAPIVKALSPLWDNFIGGHPMAGNTDNGIEARESNLFVNKPYVLTPISTTPAYAIEVVEKIVRSLNANIYYCQPEQHDRAVSWISHLPVMVSGSLIAACMSETDSEVLELAQKFASSGFKDTSRVGGGNPELGLMMARYNRQALLNSLQQYRHNLDDLINLIDQEDWTALEEKLNLNHKARPDFLE</sequence>
<comment type="similarity">
    <text evidence="1">Belongs to the prephenate/arogenate dehydrogenase family.</text>
</comment>
<dbReference type="InterPro" id="IPR036291">
    <property type="entry name" value="NAD(P)-bd_dom_sf"/>
</dbReference>
<keyword evidence="5" id="KW-1185">Reference proteome</keyword>
<dbReference type="EMBL" id="JTCM02000026">
    <property type="protein sequence ID" value="NEU73631.1"/>
    <property type="molecule type" value="Genomic_DNA"/>
</dbReference>
<dbReference type="InterPro" id="IPR046826">
    <property type="entry name" value="PDH_N"/>
</dbReference>
<dbReference type="Proteomes" id="UP000031549">
    <property type="component" value="Unassembled WGS sequence"/>
</dbReference>
<name>A0A846HB07_9CYAN</name>
<evidence type="ECO:0000313" key="4">
    <source>
        <dbReference type="EMBL" id="NEU73631.1"/>
    </source>
</evidence>
<dbReference type="Pfam" id="PF02153">
    <property type="entry name" value="PDH_N"/>
    <property type="match status" value="1"/>
</dbReference>
<proteinExistence type="inferred from homology"/>
<dbReference type="Gene3D" id="3.40.50.720">
    <property type="entry name" value="NAD(P)-binding Rossmann-like Domain"/>
    <property type="match status" value="1"/>
</dbReference>
<evidence type="ECO:0000259" key="3">
    <source>
        <dbReference type="PROSITE" id="PS51176"/>
    </source>
</evidence>
<evidence type="ECO:0000256" key="1">
    <source>
        <dbReference type="ARBA" id="ARBA00007964"/>
    </source>
</evidence>
<dbReference type="Pfam" id="PF20463">
    <property type="entry name" value="PDH_C"/>
    <property type="match status" value="1"/>
</dbReference>
<dbReference type="PROSITE" id="PS51176">
    <property type="entry name" value="PDH_ADH"/>
    <property type="match status" value="1"/>
</dbReference>
<dbReference type="GO" id="GO:0006571">
    <property type="term" value="P:tyrosine biosynthetic process"/>
    <property type="evidence" value="ECO:0007669"/>
    <property type="project" value="InterPro"/>
</dbReference>
<dbReference type="SUPFAM" id="SSF48179">
    <property type="entry name" value="6-phosphogluconate dehydrogenase C-terminal domain-like"/>
    <property type="match status" value="1"/>
</dbReference>
<dbReference type="RefSeq" id="WP_039747742.1">
    <property type="nucleotide sequence ID" value="NZ_JTCM02000026.1"/>
</dbReference>
<dbReference type="InterPro" id="IPR003099">
    <property type="entry name" value="Prephen_DH"/>
</dbReference>
<dbReference type="InterPro" id="IPR008927">
    <property type="entry name" value="6-PGluconate_DH-like_C_sf"/>
</dbReference>
<feature type="domain" description="Prephenate/arogenate dehydrogenase" evidence="3">
    <location>
        <begin position="1"/>
        <end position="279"/>
    </location>
</feature>
<dbReference type="InterPro" id="IPR050812">
    <property type="entry name" value="Preph/Arog_dehydrog"/>
</dbReference>
<dbReference type="InterPro" id="IPR046825">
    <property type="entry name" value="PDH_C"/>
</dbReference>
<dbReference type="Gene3D" id="1.10.3660.10">
    <property type="entry name" value="6-phosphogluconate dehydrogenase C-terminal like domain"/>
    <property type="match status" value="1"/>
</dbReference>
<gene>
    <name evidence="4" type="ORF">PI95_013945</name>
</gene>
<reference evidence="4 5" key="1">
    <citation type="journal article" date="2015" name="Genome Announc.">
        <title>Draft Genome Sequence of Cyanobacterium Hassallia byssoidea Strain VB512170, Isolated from Monuments in India.</title>
        <authorList>
            <person name="Singh D."/>
            <person name="Chandrababunaidu M.M."/>
            <person name="Panda A."/>
            <person name="Sen D."/>
            <person name="Bhattacharyya S."/>
            <person name="Adhikary S.P."/>
            <person name="Tripathy S."/>
        </authorList>
    </citation>
    <scope>NUCLEOTIDE SEQUENCE [LARGE SCALE GENOMIC DNA]</scope>
    <source>
        <strain evidence="4 5">VB512170</strain>
    </source>
</reference>
<dbReference type="FunFam" id="3.40.50.720:FF:000208">
    <property type="entry name" value="Prephenate dehydrogenase"/>
    <property type="match status" value="1"/>
</dbReference>
<evidence type="ECO:0000256" key="2">
    <source>
        <dbReference type="ARBA" id="ARBA00023002"/>
    </source>
</evidence>
<dbReference type="SUPFAM" id="SSF51735">
    <property type="entry name" value="NAD(P)-binding Rossmann-fold domains"/>
    <property type="match status" value="1"/>
</dbReference>
<accession>A0A846HB07</accession>
<dbReference type="NCBIfam" id="NF005650">
    <property type="entry name" value="PRK07417.1"/>
    <property type="match status" value="1"/>
</dbReference>
<dbReference type="AlphaFoldDB" id="A0A846HB07"/>